<dbReference type="PANTHER" id="PTHR31302:SF31">
    <property type="entry name" value="PHOSPHODIESTERASE YAEI"/>
    <property type="match status" value="1"/>
</dbReference>
<comment type="caution">
    <text evidence="4">The sequence shown here is derived from an EMBL/GenBank/DDBJ whole genome shotgun (WGS) entry which is preliminary data.</text>
</comment>
<dbReference type="Pfam" id="PF00149">
    <property type="entry name" value="Metallophos"/>
    <property type="match status" value="1"/>
</dbReference>
<dbReference type="RefSeq" id="WP_367623941.1">
    <property type="nucleotide sequence ID" value="NZ_JBFNQD010000003.1"/>
</dbReference>
<dbReference type="SUPFAM" id="SSF56300">
    <property type="entry name" value="Metallo-dependent phosphatases"/>
    <property type="match status" value="1"/>
</dbReference>
<dbReference type="InterPro" id="IPR051158">
    <property type="entry name" value="Metallophosphoesterase_sf"/>
</dbReference>
<dbReference type="PANTHER" id="PTHR31302">
    <property type="entry name" value="TRANSMEMBRANE PROTEIN WITH METALLOPHOSPHOESTERASE DOMAIN-RELATED"/>
    <property type="match status" value="1"/>
</dbReference>
<sequence length="298" mass="32250">MLSRRRFLLKAGLATPFLSGGYAFGVEPQRLVTTRYRISPGNWPAALVLRIAVLADIHAINPWMSPAHIERIARATNALDPDIVLLAGDYEASMPLYGVGSYVSMEDCAEALSLLRAPLGVHAVLGNHDLGRRGRGGDNVRRAFAAFGIPVMENKAVRLEKKGRGFWLLGLGDQWGGIHRRRLDDLPGTLAQMSDGSPAILLAHEPDIFAELPQLDHERRIALTVCGHTHGGQVSFPFYGPRGVPSRFGRRFAYGHIVEDDRHLVVSGGLGMTGLPVRFGVPPEIVMVTLGGGSSLAT</sequence>
<evidence type="ECO:0000259" key="3">
    <source>
        <dbReference type="Pfam" id="PF00149"/>
    </source>
</evidence>
<evidence type="ECO:0000313" key="4">
    <source>
        <dbReference type="EMBL" id="MEW9306072.1"/>
    </source>
</evidence>
<keyword evidence="5" id="KW-1185">Reference proteome</keyword>
<reference evidence="4 5" key="1">
    <citation type="submission" date="2024-07" db="EMBL/GenBank/DDBJ databases">
        <title>Description of Labrys sedimenti sp. nov., isolated from a diclofenac-degrading enrichment culture.</title>
        <authorList>
            <person name="Tancsics A."/>
            <person name="Csepanyi A."/>
        </authorList>
    </citation>
    <scope>NUCLEOTIDE SEQUENCE [LARGE SCALE GENOMIC DNA]</scope>
    <source>
        <strain evidence="4 5">LMG 23578</strain>
    </source>
</reference>
<keyword evidence="1" id="KW-0479">Metal-binding</keyword>
<dbReference type="InterPro" id="IPR004843">
    <property type="entry name" value="Calcineurin-like_PHP"/>
</dbReference>
<feature type="domain" description="Calcineurin-like phosphoesterase" evidence="3">
    <location>
        <begin position="49"/>
        <end position="231"/>
    </location>
</feature>
<dbReference type="CDD" id="cd07385">
    <property type="entry name" value="MPP_YkuE_C"/>
    <property type="match status" value="1"/>
</dbReference>
<organism evidence="4 5">
    <name type="scientific">Labrys neptuniae</name>
    <dbReference type="NCBI Taxonomy" id="376174"/>
    <lineage>
        <taxon>Bacteria</taxon>
        <taxon>Pseudomonadati</taxon>
        <taxon>Pseudomonadota</taxon>
        <taxon>Alphaproteobacteria</taxon>
        <taxon>Hyphomicrobiales</taxon>
        <taxon>Xanthobacteraceae</taxon>
        <taxon>Labrys</taxon>
    </lineage>
</organism>
<evidence type="ECO:0000313" key="5">
    <source>
        <dbReference type="Proteomes" id="UP001555786"/>
    </source>
</evidence>
<dbReference type="Gene3D" id="3.60.21.10">
    <property type="match status" value="1"/>
</dbReference>
<keyword evidence="2" id="KW-0378">Hydrolase</keyword>
<evidence type="ECO:0000256" key="2">
    <source>
        <dbReference type="ARBA" id="ARBA00022801"/>
    </source>
</evidence>
<gene>
    <name evidence="4" type="ORF">ABXS05_11020</name>
</gene>
<proteinExistence type="predicted"/>
<name>A0ABV3PKC8_9HYPH</name>
<accession>A0ABV3PKC8</accession>
<dbReference type="InterPro" id="IPR029052">
    <property type="entry name" value="Metallo-depent_PP-like"/>
</dbReference>
<dbReference type="Proteomes" id="UP001555786">
    <property type="component" value="Unassembled WGS sequence"/>
</dbReference>
<dbReference type="EMBL" id="JBFNQD010000003">
    <property type="protein sequence ID" value="MEW9306072.1"/>
    <property type="molecule type" value="Genomic_DNA"/>
</dbReference>
<evidence type="ECO:0000256" key="1">
    <source>
        <dbReference type="ARBA" id="ARBA00022723"/>
    </source>
</evidence>
<protein>
    <submittedName>
        <fullName evidence="4">Metallophosphoesterase</fullName>
    </submittedName>
</protein>